<accession>A0ABV8JIN6</accession>
<organism evidence="1 2">
    <name type="scientific">Euzebyella saccharophila</name>
    <dbReference type="NCBI Taxonomy" id="679664"/>
    <lineage>
        <taxon>Bacteria</taxon>
        <taxon>Pseudomonadati</taxon>
        <taxon>Bacteroidota</taxon>
        <taxon>Flavobacteriia</taxon>
        <taxon>Flavobacteriales</taxon>
        <taxon>Flavobacteriaceae</taxon>
        <taxon>Euzebyella</taxon>
    </lineage>
</organism>
<protein>
    <recommendedName>
        <fullName evidence="3">GLPGLI family protein</fullName>
    </recommendedName>
</protein>
<evidence type="ECO:0008006" key="3">
    <source>
        <dbReference type="Google" id="ProtNLM"/>
    </source>
</evidence>
<name>A0ABV8JIN6_9FLAO</name>
<reference evidence="2" key="1">
    <citation type="journal article" date="2019" name="Int. J. Syst. Evol. Microbiol.">
        <title>The Global Catalogue of Microorganisms (GCM) 10K type strain sequencing project: providing services to taxonomists for standard genome sequencing and annotation.</title>
        <authorList>
            <consortium name="The Broad Institute Genomics Platform"/>
            <consortium name="The Broad Institute Genome Sequencing Center for Infectious Disease"/>
            <person name="Wu L."/>
            <person name="Ma J."/>
        </authorList>
    </citation>
    <scope>NUCLEOTIDE SEQUENCE [LARGE SCALE GENOMIC DNA]</scope>
    <source>
        <strain evidence="2">CECT 7477</strain>
    </source>
</reference>
<dbReference type="Proteomes" id="UP001595814">
    <property type="component" value="Unassembled WGS sequence"/>
</dbReference>
<comment type="caution">
    <text evidence="1">The sequence shown here is derived from an EMBL/GenBank/DDBJ whole genome shotgun (WGS) entry which is preliminary data.</text>
</comment>
<proteinExistence type="predicted"/>
<evidence type="ECO:0000313" key="1">
    <source>
        <dbReference type="EMBL" id="MFC4094652.1"/>
    </source>
</evidence>
<dbReference type="EMBL" id="JBHSAW010000003">
    <property type="protein sequence ID" value="MFC4094652.1"/>
    <property type="molecule type" value="Genomic_DNA"/>
</dbReference>
<keyword evidence="2" id="KW-1185">Reference proteome</keyword>
<sequence>MKKKLSLLFVVICFSNLHSQDFELRITPFIKSKIVFKEGSSKDGFLRLASSVFKLRFKEKEGDKESKIDYELVEKIITNPYTENERTFQYLNHNYSKFKIFTELIYQDFLSIYISLSDADELFYSDFDRQSIPEMMAQARFDNRTGHFNRLKSSDTLELPNGKKIALPIRYSYYYNLSYGSASGISPTLSYYLLKQGDSILYKSEKNKRFLKKARPIIENCPDIQLDLEEDKLTLRNLPRFIEYYKMTCGVEEKNE</sequence>
<gene>
    <name evidence="1" type="ORF">ACFOUT_02125</name>
</gene>
<evidence type="ECO:0000313" key="2">
    <source>
        <dbReference type="Proteomes" id="UP001595814"/>
    </source>
</evidence>
<dbReference type="RefSeq" id="WP_192462408.1">
    <property type="nucleotide sequence ID" value="NZ_JACYFJ010000003.1"/>
</dbReference>